<accession>A0A0E9XVW9</accession>
<evidence type="ECO:0000313" key="1">
    <source>
        <dbReference type="EMBL" id="JAI06567.1"/>
    </source>
</evidence>
<name>A0A0E9XVW9_ANGAN</name>
<proteinExistence type="predicted"/>
<reference evidence="1" key="1">
    <citation type="submission" date="2014-11" db="EMBL/GenBank/DDBJ databases">
        <authorList>
            <person name="Amaro Gonzalez C."/>
        </authorList>
    </citation>
    <scope>NUCLEOTIDE SEQUENCE</scope>
</reference>
<sequence length="55" mass="6547">MQFTAKLFCRFPLKKNFSLLFIISVIECSASTYCCIVLEYWPKLSQYTIKYIQKP</sequence>
<dbReference type="EMBL" id="GBXM01002011">
    <property type="protein sequence ID" value="JAI06567.1"/>
    <property type="molecule type" value="Transcribed_RNA"/>
</dbReference>
<protein>
    <submittedName>
        <fullName evidence="1">Uncharacterized protein</fullName>
    </submittedName>
</protein>
<dbReference type="AlphaFoldDB" id="A0A0E9XVW9"/>
<reference evidence="1" key="2">
    <citation type="journal article" date="2015" name="Fish Shellfish Immunol.">
        <title>Early steps in the European eel (Anguilla anguilla)-Vibrio vulnificus interaction in the gills: Role of the RtxA13 toxin.</title>
        <authorList>
            <person name="Callol A."/>
            <person name="Pajuelo D."/>
            <person name="Ebbesson L."/>
            <person name="Teles M."/>
            <person name="MacKenzie S."/>
            <person name="Amaro C."/>
        </authorList>
    </citation>
    <scope>NUCLEOTIDE SEQUENCE</scope>
</reference>
<organism evidence="1">
    <name type="scientific">Anguilla anguilla</name>
    <name type="common">European freshwater eel</name>
    <name type="synonym">Muraena anguilla</name>
    <dbReference type="NCBI Taxonomy" id="7936"/>
    <lineage>
        <taxon>Eukaryota</taxon>
        <taxon>Metazoa</taxon>
        <taxon>Chordata</taxon>
        <taxon>Craniata</taxon>
        <taxon>Vertebrata</taxon>
        <taxon>Euteleostomi</taxon>
        <taxon>Actinopterygii</taxon>
        <taxon>Neopterygii</taxon>
        <taxon>Teleostei</taxon>
        <taxon>Anguilliformes</taxon>
        <taxon>Anguillidae</taxon>
        <taxon>Anguilla</taxon>
    </lineage>
</organism>